<keyword evidence="10" id="KW-1185">Reference proteome</keyword>
<name>A0A133UBX9_9EURY</name>
<keyword evidence="6 7" id="KW-0472">Membrane</keyword>
<comment type="subcellular location">
    <subcellularLocation>
        <location evidence="1">Cell membrane</location>
        <topology evidence="1">Multi-pass membrane protein</topology>
    </subcellularLocation>
</comment>
<evidence type="ECO:0000313" key="10">
    <source>
        <dbReference type="Proteomes" id="UP000070163"/>
    </source>
</evidence>
<dbReference type="GO" id="GO:0005886">
    <property type="term" value="C:plasma membrane"/>
    <property type="evidence" value="ECO:0007669"/>
    <property type="project" value="UniProtKB-SubCell"/>
</dbReference>
<evidence type="ECO:0000256" key="6">
    <source>
        <dbReference type="ARBA" id="ARBA00023136"/>
    </source>
</evidence>
<keyword evidence="2" id="KW-0813">Transport</keyword>
<feature type="transmembrane region" description="Helical" evidence="7">
    <location>
        <begin position="110"/>
        <end position="133"/>
    </location>
</feature>
<reference evidence="9 10" key="1">
    <citation type="journal article" date="2016" name="Sci. Rep.">
        <title>Metabolic traits of an uncultured archaeal lineage -MSBL1- from brine pools of the Red Sea.</title>
        <authorList>
            <person name="Mwirichia R."/>
            <person name="Alam I."/>
            <person name="Rashid M."/>
            <person name="Vinu M."/>
            <person name="Ba-Alawi W."/>
            <person name="Anthony Kamau A."/>
            <person name="Kamanda Ngugi D."/>
            <person name="Goker M."/>
            <person name="Klenk H.P."/>
            <person name="Bajic V."/>
            <person name="Stingl U."/>
        </authorList>
    </citation>
    <scope>NUCLEOTIDE SEQUENCE [LARGE SCALE GENOMIC DNA]</scope>
    <source>
        <strain evidence="9">SCGC-AAA259A05</strain>
    </source>
</reference>
<dbReference type="AlphaFoldDB" id="A0A133UBX9"/>
<sequence>MEWFISALHHWALPFISLLGIGIGGWAVGMRAMTIHEMESDYINYSKRLGFSRKKLRSYAERNAILPNFTWVPITLNALIGQTLLVEYVFGYRGLGKLFYKAAINQDYPLLEAGFVTTLLLVLVGNFVADILYGKLDPRIASGYVREK</sequence>
<evidence type="ECO:0000256" key="1">
    <source>
        <dbReference type="ARBA" id="ARBA00004651"/>
    </source>
</evidence>
<accession>A0A133UBX9</accession>
<dbReference type="InterPro" id="IPR000515">
    <property type="entry name" value="MetI-like"/>
</dbReference>
<evidence type="ECO:0000313" key="9">
    <source>
        <dbReference type="EMBL" id="KXA91675.1"/>
    </source>
</evidence>
<dbReference type="Proteomes" id="UP000070163">
    <property type="component" value="Unassembled WGS sequence"/>
</dbReference>
<evidence type="ECO:0000256" key="3">
    <source>
        <dbReference type="ARBA" id="ARBA00022475"/>
    </source>
</evidence>
<dbReference type="PANTHER" id="PTHR43163:SF6">
    <property type="entry name" value="DIPEPTIDE TRANSPORT SYSTEM PERMEASE PROTEIN DPPB-RELATED"/>
    <property type="match status" value="1"/>
</dbReference>
<keyword evidence="5 7" id="KW-1133">Transmembrane helix</keyword>
<dbReference type="Pfam" id="PF00528">
    <property type="entry name" value="BPD_transp_1"/>
    <property type="match status" value="1"/>
</dbReference>
<protein>
    <recommendedName>
        <fullName evidence="8">ABC transmembrane type-1 domain-containing protein</fullName>
    </recommendedName>
</protein>
<evidence type="ECO:0000256" key="7">
    <source>
        <dbReference type="SAM" id="Phobius"/>
    </source>
</evidence>
<evidence type="ECO:0000259" key="8">
    <source>
        <dbReference type="Pfam" id="PF00528"/>
    </source>
</evidence>
<dbReference type="EMBL" id="LHXJ01000002">
    <property type="protein sequence ID" value="KXA91675.1"/>
    <property type="molecule type" value="Genomic_DNA"/>
</dbReference>
<feature type="transmembrane region" description="Helical" evidence="7">
    <location>
        <begin position="12"/>
        <end position="29"/>
    </location>
</feature>
<organism evidence="9 10">
    <name type="scientific">candidate division MSBL1 archaeon SCGC-AAA259A05</name>
    <dbReference type="NCBI Taxonomy" id="1698259"/>
    <lineage>
        <taxon>Archaea</taxon>
        <taxon>Methanobacteriati</taxon>
        <taxon>Methanobacteriota</taxon>
        <taxon>candidate division MSBL1</taxon>
    </lineage>
</organism>
<dbReference type="PANTHER" id="PTHR43163">
    <property type="entry name" value="DIPEPTIDE TRANSPORT SYSTEM PERMEASE PROTEIN DPPB-RELATED"/>
    <property type="match status" value="1"/>
</dbReference>
<comment type="caution">
    <text evidence="9">The sequence shown here is derived from an EMBL/GenBank/DDBJ whole genome shotgun (WGS) entry which is preliminary data.</text>
</comment>
<proteinExistence type="predicted"/>
<dbReference type="GO" id="GO:0055085">
    <property type="term" value="P:transmembrane transport"/>
    <property type="evidence" value="ECO:0007669"/>
    <property type="project" value="InterPro"/>
</dbReference>
<keyword evidence="4 7" id="KW-0812">Transmembrane</keyword>
<evidence type="ECO:0000256" key="2">
    <source>
        <dbReference type="ARBA" id="ARBA00022448"/>
    </source>
</evidence>
<evidence type="ECO:0000256" key="5">
    <source>
        <dbReference type="ARBA" id="ARBA00022989"/>
    </source>
</evidence>
<feature type="domain" description="ABC transmembrane type-1" evidence="8">
    <location>
        <begin position="4"/>
        <end position="141"/>
    </location>
</feature>
<gene>
    <name evidence="9" type="ORF">AKJ57_00245</name>
</gene>
<keyword evidence="3" id="KW-1003">Cell membrane</keyword>
<feature type="transmembrane region" description="Helical" evidence="7">
    <location>
        <begin position="64"/>
        <end position="90"/>
    </location>
</feature>
<evidence type="ECO:0000256" key="4">
    <source>
        <dbReference type="ARBA" id="ARBA00022692"/>
    </source>
</evidence>